<dbReference type="GO" id="GO:0005525">
    <property type="term" value="F:GTP binding"/>
    <property type="evidence" value="ECO:0007669"/>
    <property type="project" value="UniProtKB-KW"/>
</dbReference>
<comment type="similarity">
    <text evidence="2">Belongs to the GTP-binding SRP family.</text>
</comment>
<evidence type="ECO:0000256" key="4">
    <source>
        <dbReference type="ARBA" id="ARBA00023134"/>
    </source>
</evidence>
<dbReference type="GO" id="GO:0006614">
    <property type="term" value="P:SRP-dependent cotranslational protein targeting to membrane"/>
    <property type="evidence" value="ECO:0007669"/>
    <property type="project" value="InterPro"/>
</dbReference>
<dbReference type="GO" id="GO:0005047">
    <property type="term" value="F:signal recognition particle binding"/>
    <property type="evidence" value="ECO:0007669"/>
    <property type="project" value="TreeGrafter"/>
</dbReference>
<accession>A0A154WGT2</accession>
<feature type="domain" description="SRP54-type proteins GTP-binding" evidence="6">
    <location>
        <begin position="107"/>
        <end position="295"/>
    </location>
</feature>
<sequence length="311" mass="32859">MIREQLGDDAIIVSTQKGESGGVRVTAALDMVDELDDPVMDHRHGPVAADLTDILTEALERHNVPGRLTDRLLRTANSLHAADPVLALAGALDAHFHFATLSDTDFRRPVMLIGPPGAGKTVAVAKLATRAVLARRPVSVITTDVIKAGGVEQLQALTAVLKLRLLTAETPADLKRLCAGRTDRLQLIDTAGINPYDRDDVAALKAMIDAVGAEPMLVLPAGCDPGEAAEIADSLKSLSITRLMATRLDMARRLGFMLVAAEVGGLRFSYVCTSPQVAEGLAPLNPVSLARLLLPAEAGVKSSHYGDMAFG</sequence>
<dbReference type="InterPro" id="IPR000897">
    <property type="entry name" value="SRP54_GTPase_dom"/>
</dbReference>
<dbReference type="Gene3D" id="3.40.50.300">
    <property type="entry name" value="P-loop containing nucleotide triphosphate hydrolases"/>
    <property type="match status" value="1"/>
</dbReference>
<keyword evidence="8" id="KW-1185">Reference proteome</keyword>
<dbReference type="SUPFAM" id="SSF52540">
    <property type="entry name" value="P-loop containing nucleoside triphosphate hydrolases"/>
    <property type="match status" value="1"/>
</dbReference>
<comment type="subcellular location">
    <subcellularLocation>
        <location evidence="1">Cell membrane</location>
        <topology evidence="1">Peripheral membrane protein</topology>
        <orientation evidence="1">Cytoplasmic side</orientation>
    </subcellularLocation>
</comment>
<dbReference type="PANTHER" id="PTHR43134:SF3">
    <property type="entry name" value="FLAGELLAR BIOSYNTHESIS PROTEIN FLHF"/>
    <property type="match status" value="1"/>
</dbReference>
<protein>
    <recommendedName>
        <fullName evidence="6">SRP54-type proteins GTP-binding domain-containing protein</fullName>
    </recommendedName>
</protein>
<evidence type="ECO:0000256" key="1">
    <source>
        <dbReference type="ARBA" id="ARBA00004413"/>
    </source>
</evidence>
<dbReference type="STRING" id="580166.AUP43_04055"/>
<dbReference type="EMBL" id="LPXN01000002">
    <property type="protein sequence ID" value="KZD12733.1"/>
    <property type="molecule type" value="Genomic_DNA"/>
</dbReference>
<reference evidence="7 8" key="1">
    <citation type="submission" date="2015-12" db="EMBL/GenBank/DDBJ databases">
        <title>Genome sequence of Oceanibaculum pacificum MCCC 1A02656.</title>
        <authorList>
            <person name="Lu L."/>
            <person name="Lai Q."/>
            <person name="Shao Z."/>
            <person name="Qian P."/>
        </authorList>
    </citation>
    <scope>NUCLEOTIDE SEQUENCE [LARGE SCALE GENOMIC DNA]</scope>
    <source>
        <strain evidence="7 8">MCCC 1A02656</strain>
    </source>
</reference>
<dbReference type="SMART" id="SM00962">
    <property type="entry name" value="SRP54"/>
    <property type="match status" value="1"/>
</dbReference>
<dbReference type="AlphaFoldDB" id="A0A154WGT2"/>
<dbReference type="GO" id="GO:0005886">
    <property type="term" value="C:plasma membrane"/>
    <property type="evidence" value="ECO:0007669"/>
    <property type="project" value="UniProtKB-SubCell"/>
</dbReference>
<evidence type="ECO:0000256" key="5">
    <source>
        <dbReference type="ARBA" id="ARBA00023136"/>
    </source>
</evidence>
<dbReference type="PANTHER" id="PTHR43134">
    <property type="entry name" value="SIGNAL RECOGNITION PARTICLE RECEPTOR SUBUNIT ALPHA"/>
    <property type="match status" value="1"/>
</dbReference>
<proteinExistence type="inferred from homology"/>
<dbReference type="Pfam" id="PF00448">
    <property type="entry name" value="SRP54"/>
    <property type="match status" value="1"/>
</dbReference>
<evidence type="ECO:0000256" key="2">
    <source>
        <dbReference type="ARBA" id="ARBA00008531"/>
    </source>
</evidence>
<organism evidence="7 8">
    <name type="scientific">Oceanibaculum pacificum</name>
    <dbReference type="NCBI Taxonomy" id="580166"/>
    <lineage>
        <taxon>Bacteria</taxon>
        <taxon>Pseudomonadati</taxon>
        <taxon>Pseudomonadota</taxon>
        <taxon>Alphaproteobacteria</taxon>
        <taxon>Rhodospirillales</taxon>
        <taxon>Oceanibaculaceae</taxon>
        <taxon>Oceanibaculum</taxon>
    </lineage>
</organism>
<evidence type="ECO:0000313" key="7">
    <source>
        <dbReference type="EMBL" id="KZD12733.1"/>
    </source>
</evidence>
<gene>
    <name evidence="7" type="ORF">AUP43_04055</name>
</gene>
<evidence type="ECO:0000256" key="3">
    <source>
        <dbReference type="ARBA" id="ARBA00022741"/>
    </source>
</evidence>
<dbReference type="GO" id="GO:0003924">
    <property type="term" value="F:GTPase activity"/>
    <property type="evidence" value="ECO:0007669"/>
    <property type="project" value="TreeGrafter"/>
</dbReference>
<keyword evidence="5" id="KW-0472">Membrane</keyword>
<evidence type="ECO:0000259" key="6">
    <source>
        <dbReference type="SMART" id="SM00962"/>
    </source>
</evidence>
<dbReference type="Proteomes" id="UP000076400">
    <property type="component" value="Unassembled WGS sequence"/>
</dbReference>
<keyword evidence="4" id="KW-0342">GTP-binding</keyword>
<evidence type="ECO:0000313" key="8">
    <source>
        <dbReference type="Proteomes" id="UP000076400"/>
    </source>
</evidence>
<keyword evidence="3" id="KW-0547">Nucleotide-binding</keyword>
<comment type="caution">
    <text evidence="7">The sequence shown here is derived from an EMBL/GenBank/DDBJ whole genome shotgun (WGS) entry which is preliminary data.</text>
</comment>
<name>A0A154WGT2_9PROT</name>
<dbReference type="InterPro" id="IPR027417">
    <property type="entry name" value="P-loop_NTPase"/>
</dbReference>